<dbReference type="RefSeq" id="WP_036451416.1">
    <property type="nucleotide sequence ID" value="NZ_AWQU01000053.1"/>
</dbReference>
<evidence type="ECO:0000313" key="3">
    <source>
        <dbReference type="Proteomes" id="UP000028523"/>
    </source>
</evidence>
<keyword evidence="1" id="KW-0812">Transmembrane</keyword>
<name>A0A084U4J2_MALIO</name>
<dbReference type="EMBL" id="AWQU01000053">
    <property type="protein sequence ID" value="KFB07878.1"/>
    <property type="molecule type" value="Genomic_DNA"/>
</dbReference>
<gene>
    <name evidence="2" type="ORF">P271_742</name>
</gene>
<keyword evidence="3" id="KW-1185">Reference proteome</keyword>
<feature type="transmembrane region" description="Helical" evidence="1">
    <location>
        <begin position="124"/>
        <end position="145"/>
    </location>
</feature>
<evidence type="ECO:0000256" key="1">
    <source>
        <dbReference type="SAM" id="Phobius"/>
    </source>
</evidence>
<reference evidence="2 3" key="1">
    <citation type="journal article" date="2014" name="PLoS ONE">
        <title>Reduction of Hydrogen Peroxide Accumulation and Toxicity by a Catalase from Mycoplasma iowae.</title>
        <authorList>
            <person name="Pritchard R.E."/>
            <person name="Prassinos A.J."/>
            <person name="Osborne J.D."/>
            <person name="Raviv Z."/>
            <person name="Balish M.F."/>
        </authorList>
    </citation>
    <scope>NUCLEOTIDE SEQUENCE [LARGE SCALE GENOMIC DNA]</scope>
    <source>
        <strain evidence="2 3">DK-CPA</strain>
    </source>
</reference>
<organism evidence="2 3">
    <name type="scientific">Malacoplasma iowae DK-CPA</name>
    <dbReference type="NCBI Taxonomy" id="1394179"/>
    <lineage>
        <taxon>Bacteria</taxon>
        <taxon>Bacillati</taxon>
        <taxon>Mycoplasmatota</taxon>
        <taxon>Mycoplasmoidales</taxon>
        <taxon>Mycoplasmoidaceae</taxon>
        <taxon>Malacoplasma</taxon>
    </lineage>
</organism>
<dbReference type="AlphaFoldDB" id="A0A084U4J2"/>
<proteinExistence type="predicted"/>
<evidence type="ECO:0000313" key="2">
    <source>
        <dbReference type="EMBL" id="KFB07878.1"/>
    </source>
</evidence>
<keyword evidence="1" id="KW-1133">Transmembrane helix</keyword>
<accession>A0A084U4J2</accession>
<feature type="transmembrane region" description="Helical" evidence="1">
    <location>
        <begin position="152"/>
        <end position="175"/>
    </location>
</feature>
<dbReference type="Proteomes" id="UP000028523">
    <property type="component" value="Unassembled WGS sequence"/>
</dbReference>
<protein>
    <submittedName>
        <fullName evidence="2">Uncharacterized protein</fullName>
    </submittedName>
</protein>
<keyword evidence="1" id="KW-0472">Membrane</keyword>
<sequence length="227" mass="25202">MKNINVNSTNKFNLIFRTTFLSENKKIKNTYNFSLYSLVTILFLFAIFLLVIIYSLNLTIDNFVKDLDTSVKIKLFGDIQKYSEWTSNTSLTYTNTGSNSGTSMNAVSIGGAVSLATTLGLSSLLSASLAMGFVSVAFCLITIIFKKRTIASFVSLGISFLLFIVVLTLFLILVIESSIYVKDFNTYGNAITNAINADIQSSSDMNNFTQTKDAFEKMKKFLETLNK</sequence>
<feature type="transmembrane region" description="Helical" evidence="1">
    <location>
        <begin position="35"/>
        <end position="56"/>
    </location>
</feature>
<comment type="caution">
    <text evidence="2">The sequence shown here is derived from an EMBL/GenBank/DDBJ whole genome shotgun (WGS) entry which is preliminary data.</text>
</comment>